<gene>
    <name evidence="2" type="ORF">BUY44_10745</name>
</gene>
<dbReference type="RefSeq" id="WP_107506400.1">
    <property type="nucleotide sequence ID" value="NZ_PYZL01000111.1"/>
</dbReference>
<dbReference type="InterPro" id="IPR000835">
    <property type="entry name" value="HTH_MarR-typ"/>
</dbReference>
<name>A0A2T4KF01_9STAP</name>
<dbReference type="AlphaFoldDB" id="A0A2T4KF01"/>
<dbReference type="Gene3D" id="1.10.10.10">
    <property type="entry name" value="Winged helix-like DNA-binding domain superfamily/Winged helix DNA-binding domain"/>
    <property type="match status" value="1"/>
</dbReference>
<dbReference type="Proteomes" id="UP000242547">
    <property type="component" value="Unassembled WGS sequence"/>
</dbReference>
<dbReference type="EMBL" id="PYZL01000111">
    <property type="protein sequence ID" value="PTE70630.1"/>
    <property type="molecule type" value="Genomic_DNA"/>
</dbReference>
<feature type="non-terminal residue" evidence="2">
    <location>
        <position position="1"/>
    </location>
</feature>
<dbReference type="InterPro" id="IPR036388">
    <property type="entry name" value="WH-like_DNA-bd_sf"/>
</dbReference>
<organism evidence="2 3">
    <name type="scientific">Staphylococcus devriesei</name>
    <dbReference type="NCBI Taxonomy" id="586733"/>
    <lineage>
        <taxon>Bacteria</taxon>
        <taxon>Bacillati</taxon>
        <taxon>Bacillota</taxon>
        <taxon>Bacilli</taxon>
        <taxon>Bacillales</taxon>
        <taxon>Staphylococcaceae</taxon>
        <taxon>Staphylococcus</taxon>
    </lineage>
</organism>
<reference evidence="2 3" key="1">
    <citation type="journal article" date="2016" name="Front. Microbiol.">
        <title>Comprehensive Phylogenetic Analysis of Bovine Non-aureus Staphylococci Species Based on Whole-Genome Sequencing.</title>
        <authorList>
            <person name="Naushad S."/>
            <person name="Barkema H.W."/>
            <person name="Luby C."/>
            <person name="Condas L.A."/>
            <person name="Nobrega D.B."/>
            <person name="Carson D.A."/>
            <person name="De Buck J."/>
        </authorList>
    </citation>
    <scope>NUCLEOTIDE SEQUENCE [LARGE SCALE GENOMIC DNA]</scope>
    <source>
        <strain evidence="2 3">SNUC 761</strain>
    </source>
</reference>
<dbReference type="GO" id="GO:0003700">
    <property type="term" value="F:DNA-binding transcription factor activity"/>
    <property type="evidence" value="ECO:0007669"/>
    <property type="project" value="InterPro"/>
</dbReference>
<evidence type="ECO:0000313" key="3">
    <source>
        <dbReference type="Proteomes" id="UP000242547"/>
    </source>
</evidence>
<dbReference type="Pfam" id="PF13463">
    <property type="entry name" value="HTH_27"/>
    <property type="match status" value="1"/>
</dbReference>
<dbReference type="SUPFAM" id="SSF46785">
    <property type="entry name" value="Winged helix' DNA-binding domain"/>
    <property type="match status" value="1"/>
</dbReference>
<feature type="domain" description="HTH marR-type" evidence="1">
    <location>
        <begin position="33"/>
        <end position="132"/>
    </location>
</feature>
<accession>A0A2T4KF01</accession>
<evidence type="ECO:0000313" key="2">
    <source>
        <dbReference type="EMBL" id="PTE70630.1"/>
    </source>
</evidence>
<dbReference type="InterPro" id="IPR036390">
    <property type="entry name" value="WH_DNA-bd_sf"/>
</dbReference>
<comment type="caution">
    <text evidence="2">The sequence shown here is derived from an EMBL/GenBank/DDBJ whole genome shotgun (WGS) entry which is preliminary data.</text>
</comment>
<protein>
    <submittedName>
        <fullName evidence="2">MarR family transcriptional regulator</fullName>
    </submittedName>
</protein>
<sequence length="151" mass="17786">TNMKKIHENLAFVDLMSERYGELRAMIEKLTNDEIIDNHLSSSQWYVITIIYKRTSSLSQLNDWMNLSRQAIHKAIKNLQEKNIVTVSDVEGNKKEKSVTLTQYGESCCEKYINIKHQIELYIQKQIGVENMKLMKTYLGKDWHLEDFKVD</sequence>
<proteinExistence type="predicted"/>
<dbReference type="SMART" id="SM00347">
    <property type="entry name" value="HTH_MARR"/>
    <property type="match status" value="1"/>
</dbReference>
<evidence type="ECO:0000259" key="1">
    <source>
        <dbReference type="SMART" id="SM00347"/>
    </source>
</evidence>